<name>A0AAD4UKU2_OVIAM</name>
<dbReference type="GO" id="GO:0003735">
    <property type="term" value="F:structural constituent of ribosome"/>
    <property type="evidence" value="ECO:0007669"/>
    <property type="project" value="UniProtKB-ARBA"/>
</dbReference>
<dbReference type="Gene3D" id="3.30.160.20">
    <property type="match status" value="1"/>
</dbReference>
<comment type="caution">
    <text evidence="2">The sequence shown here is derived from an EMBL/GenBank/DDBJ whole genome shotgun (WGS) entry which is preliminary data.</text>
</comment>
<dbReference type="AlphaFoldDB" id="A0AAD4UKU2"/>
<accession>A0AAD4UKU2</accession>
<reference evidence="2" key="1">
    <citation type="submission" date="2022-03" db="EMBL/GenBank/DDBJ databases">
        <title>Genomic analyses of argali, domestic sheep and their hybrids provide insights into chromosomal evolution, heterosis and genetic basis of agronomic traits.</title>
        <authorList>
            <person name="Li M."/>
        </authorList>
    </citation>
    <scope>NUCLEOTIDE SEQUENCE</scope>
    <source>
        <strain evidence="2">CAU-MHL-2022a</strain>
        <tissue evidence="2">Skin</tissue>
    </source>
</reference>
<sequence length="119" mass="12363">MKANTGAVGGPGGPGSPGIGGWGSIRGDFGSGVQGQGCGQGQGWGKHHGALGGKAKDKVWLPDTKLGPLVKDMKIKFLEEVYLFSLPIKESEIIVFFLGTSLKDEILKTLPVQKQVCAG</sequence>
<dbReference type="EMBL" id="JAKZEL010000001">
    <property type="protein sequence ID" value="KAI4547881.1"/>
    <property type="molecule type" value="Genomic_DNA"/>
</dbReference>
<evidence type="ECO:0000313" key="3">
    <source>
        <dbReference type="Proteomes" id="UP001214576"/>
    </source>
</evidence>
<dbReference type="Proteomes" id="UP001214576">
    <property type="component" value="Unassembled WGS sequence"/>
</dbReference>
<feature type="region of interest" description="Disordered" evidence="1">
    <location>
        <begin position="1"/>
        <end position="54"/>
    </location>
</feature>
<evidence type="ECO:0000256" key="1">
    <source>
        <dbReference type="SAM" id="MobiDB-lite"/>
    </source>
</evidence>
<keyword evidence="3" id="KW-1185">Reference proteome</keyword>
<feature type="compositionally biased region" description="Gly residues" evidence="1">
    <location>
        <begin position="7"/>
        <end position="44"/>
    </location>
</feature>
<organism evidence="2 3">
    <name type="scientific">Ovis ammon polii</name>
    <dbReference type="NCBI Taxonomy" id="230172"/>
    <lineage>
        <taxon>Eukaryota</taxon>
        <taxon>Metazoa</taxon>
        <taxon>Chordata</taxon>
        <taxon>Craniata</taxon>
        <taxon>Vertebrata</taxon>
        <taxon>Euteleostomi</taxon>
        <taxon>Mammalia</taxon>
        <taxon>Eutheria</taxon>
        <taxon>Laurasiatheria</taxon>
        <taxon>Artiodactyla</taxon>
        <taxon>Ruminantia</taxon>
        <taxon>Pecora</taxon>
        <taxon>Bovidae</taxon>
        <taxon>Caprinae</taxon>
        <taxon>Ovis</taxon>
    </lineage>
</organism>
<proteinExistence type="predicted"/>
<dbReference type="FunFam" id="3.30.160.20:FF:000133">
    <property type="entry name" value="40S ribosomal protein S2"/>
    <property type="match status" value="1"/>
</dbReference>
<evidence type="ECO:0000313" key="2">
    <source>
        <dbReference type="EMBL" id="KAI4547881.1"/>
    </source>
</evidence>
<gene>
    <name evidence="2" type="ORF">MG293_000211</name>
</gene>
<protein>
    <submittedName>
        <fullName evidence="2">Uncharacterized protein</fullName>
    </submittedName>
</protein>